<evidence type="ECO:0000256" key="1">
    <source>
        <dbReference type="SAM" id="Coils"/>
    </source>
</evidence>
<name>A0A6M1XTP2_STAAU</name>
<dbReference type="EMBL" id="JAALTR010000239">
    <property type="protein sequence ID" value="NGW67848.1"/>
    <property type="molecule type" value="Genomic_DNA"/>
</dbReference>
<organism evidence="2 3">
    <name type="scientific">Staphylococcus aureus</name>
    <dbReference type="NCBI Taxonomy" id="1280"/>
    <lineage>
        <taxon>Bacteria</taxon>
        <taxon>Bacillati</taxon>
        <taxon>Bacillota</taxon>
        <taxon>Bacilli</taxon>
        <taxon>Bacillales</taxon>
        <taxon>Staphylococcaceae</taxon>
        <taxon>Staphylococcus</taxon>
    </lineage>
</organism>
<evidence type="ECO:0000313" key="2">
    <source>
        <dbReference type="EMBL" id="NGW67848.1"/>
    </source>
</evidence>
<comment type="caution">
    <text evidence="2">The sequence shown here is derived from an EMBL/GenBank/DDBJ whole genome shotgun (WGS) entry which is preliminary data.</text>
</comment>
<accession>A0A6M1XTP2</accession>
<feature type="coiled-coil region" evidence="1">
    <location>
        <begin position="7"/>
        <end position="62"/>
    </location>
</feature>
<evidence type="ECO:0000313" key="3">
    <source>
        <dbReference type="Proteomes" id="UP000473113"/>
    </source>
</evidence>
<sequence length="97" mass="11693">MCIRDRFKTLKQDIDQSEHKLKGLNADINHKQQAFNDLEVHIAQIRAKKEEEEEYYQSLKNVLYEPLNNEFEYEYKKRSLFSKESEPTGRVILKEED</sequence>
<keyword evidence="1" id="KW-0175">Coiled coil</keyword>
<feature type="non-terminal residue" evidence="2">
    <location>
        <position position="97"/>
    </location>
</feature>
<dbReference type="AlphaFoldDB" id="A0A6M1XTP2"/>
<proteinExistence type="predicted"/>
<reference evidence="2 3" key="1">
    <citation type="submission" date="2020-02" db="EMBL/GenBank/DDBJ databases">
        <title>Detection of Heterogeneous Vancomycin Intermediate Resistance in Methicillin Resistant Staphylococcus aureus Isolates from Latin-America.</title>
        <authorList>
            <person name="Castro-Cardozo B."/>
            <person name="Berrio M."/>
            <person name="Vargas M.L."/>
            <person name="Carvajal L.P."/>
            <person name="Millan L.V."/>
            <person name="Rios R."/>
            <person name="Hernandez A."/>
            <person name="Rincon S.L."/>
            <person name="Cubides P."/>
            <person name="Forero E."/>
            <person name="Dinh A."/>
            <person name="Seas C."/>
            <person name="Munita J.M."/>
            <person name="Arias C.A."/>
            <person name="Reyes J."/>
            <person name="Diaz L."/>
        </authorList>
    </citation>
    <scope>NUCLEOTIDE SEQUENCE [LARGE SCALE GENOMIC DNA]</scope>
    <source>
        <strain evidence="2 3">UG255</strain>
    </source>
</reference>
<dbReference type="Proteomes" id="UP000473113">
    <property type="component" value="Unassembled WGS sequence"/>
</dbReference>
<gene>
    <name evidence="2" type="ORF">G6Y24_10130</name>
</gene>
<protein>
    <submittedName>
        <fullName evidence="2">Uncharacterized protein</fullName>
    </submittedName>
</protein>